<dbReference type="WBParaSite" id="TCNE_0001941501-mRNA-1">
    <property type="protein sequence ID" value="TCNE_0001941501-mRNA-1"/>
    <property type="gene ID" value="TCNE_0001941501"/>
</dbReference>
<organism evidence="2 3">
    <name type="scientific">Toxocara canis</name>
    <name type="common">Canine roundworm</name>
    <dbReference type="NCBI Taxonomy" id="6265"/>
    <lineage>
        <taxon>Eukaryota</taxon>
        <taxon>Metazoa</taxon>
        <taxon>Ecdysozoa</taxon>
        <taxon>Nematoda</taxon>
        <taxon>Chromadorea</taxon>
        <taxon>Rhabditida</taxon>
        <taxon>Spirurina</taxon>
        <taxon>Ascaridomorpha</taxon>
        <taxon>Ascaridoidea</taxon>
        <taxon>Toxocaridae</taxon>
        <taxon>Toxocara</taxon>
    </lineage>
</organism>
<dbReference type="EMBL" id="UYWY01026863">
    <property type="protein sequence ID" value="VDM50732.1"/>
    <property type="molecule type" value="Genomic_DNA"/>
</dbReference>
<reference evidence="3" key="1">
    <citation type="submission" date="2016-06" db="UniProtKB">
        <authorList>
            <consortium name="WormBaseParasite"/>
        </authorList>
    </citation>
    <scope>IDENTIFICATION</scope>
</reference>
<dbReference type="Proteomes" id="UP000050794">
    <property type="component" value="Unassembled WGS sequence"/>
</dbReference>
<evidence type="ECO:0000313" key="2">
    <source>
        <dbReference type="Proteomes" id="UP000050794"/>
    </source>
</evidence>
<gene>
    <name evidence="1" type="ORF">TCNE_LOCUS19411</name>
</gene>
<evidence type="ECO:0000313" key="1">
    <source>
        <dbReference type="EMBL" id="VDM50732.1"/>
    </source>
</evidence>
<name>A0A183VF91_TOXCA</name>
<proteinExistence type="predicted"/>
<dbReference type="AlphaFoldDB" id="A0A183VF91"/>
<keyword evidence="2" id="KW-1185">Reference proteome</keyword>
<sequence length="70" mass="7905">MSNEVKDEEGDDTRVVQDSVGDLNFILDCDNDDDMTQPIVNPVAERPFQRTASNIKNETDPVARVRRVGR</sequence>
<reference evidence="1 2" key="2">
    <citation type="submission" date="2018-11" db="EMBL/GenBank/DDBJ databases">
        <authorList>
            <consortium name="Pathogen Informatics"/>
        </authorList>
    </citation>
    <scope>NUCLEOTIDE SEQUENCE [LARGE SCALE GENOMIC DNA]</scope>
</reference>
<protein>
    <submittedName>
        <fullName evidence="1 3">Uncharacterized protein</fullName>
    </submittedName>
</protein>
<evidence type="ECO:0000313" key="3">
    <source>
        <dbReference type="WBParaSite" id="TCNE_0001941501-mRNA-1"/>
    </source>
</evidence>
<accession>A0A183VF91</accession>